<dbReference type="Pfam" id="PF02624">
    <property type="entry name" value="YcaO"/>
    <property type="match status" value="1"/>
</dbReference>
<dbReference type="Pfam" id="PF18381">
    <property type="entry name" value="YcaO_C"/>
    <property type="match status" value="1"/>
</dbReference>
<reference evidence="2 3" key="1">
    <citation type="submission" date="2023-06" db="EMBL/GenBank/DDBJ databases">
        <title>Thiopseudomonas sp. CY1220 draft genome sequence.</title>
        <authorList>
            <person name="Zhao G."/>
            <person name="An M."/>
        </authorList>
    </citation>
    <scope>NUCLEOTIDE SEQUENCE [LARGE SCALE GENOMIC DNA]</scope>
    <source>
        <strain evidence="2 3">CY1220</strain>
    </source>
</reference>
<keyword evidence="2" id="KW-0689">Ribosomal protein</keyword>
<accession>A0ABT7SL73</accession>
<sequence>MSTATLIPGKDAALEHSIARFQQQLTQLGFTIQEVSWLNPAPHVWSVHIADRDCPQCFTNGKGTSKEAALASALGEFFERLSCNYFFADFYLGEHIAHSEFVHYPNERWFALTEDDSLPEGLLDEYLLDFYQQEAPLAASQLIDLQSANEERGVCALPFVRQNDLEQVFIPVNIIGNLYVSNGMSAGNNRYEARAQALSEICERYVKQRVLTEALSLPHIPADILAQHPNSHAALAYLAEQGFPTLALDASLGGVFPVVCVLLFNPDNGGCFASFGAHPNFAIALERTVTELLQGRNLHQLDVFPAPSFANNEVADPTNLETHFTDSSGLFGWDSLRKTTDFEYCAWDFQGDTQTTFEHLVQLIEQQDFSIYIADYQHLGVDACRILVPGMSEIYPIEDLFYANNNLGNDWRELICQLPSTAAQAEDYLGLIETIEEDNLSDDLLLAELLGLAVTADDPWGSLRIGELKAMLALAAGAHQIALDWVRWTLDFNSSTFTKSRRQHYLCLAALLEFQLSRTPQTWVEYEHAFTLAYGTQQVADCRAVLLGESRFYGLAPLDSQLSQLPAQQKLIQAYQKLQRCK</sequence>
<proteinExistence type="predicted"/>
<comment type="caution">
    <text evidence="2">The sequence shown here is derived from an EMBL/GenBank/DDBJ whole genome shotgun (WGS) entry which is preliminary data.</text>
</comment>
<dbReference type="GO" id="GO:0005840">
    <property type="term" value="C:ribosome"/>
    <property type="evidence" value="ECO:0007669"/>
    <property type="project" value="UniProtKB-KW"/>
</dbReference>
<dbReference type="Proteomes" id="UP001241056">
    <property type="component" value="Unassembled WGS sequence"/>
</dbReference>
<dbReference type="PANTHER" id="PTHR37809">
    <property type="entry name" value="RIBOSOMAL PROTEIN S12 METHYLTHIOTRANSFERASE ACCESSORY FACTOR YCAO"/>
    <property type="match status" value="1"/>
</dbReference>
<dbReference type="InterPro" id="IPR003776">
    <property type="entry name" value="YcaO-like_dom"/>
</dbReference>
<organism evidence="2 3">
    <name type="scientific">Thiopseudomonas acetoxidans</name>
    <dbReference type="NCBI Taxonomy" id="3041622"/>
    <lineage>
        <taxon>Bacteria</taxon>
        <taxon>Pseudomonadati</taxon>
        <taxon>Pseudomonadota</taxon>
        <taxon>Gammaproteobacteria</taxon>
        <taxon>Pseudomonadales</taxon>
        <taxon>Pseudomonadaceae</taxon>
        <taxon>Thiopseudomonas</taxon>
    </lineage>
</organism>
<evidence type="ECO:0000259" key="1">
    <source>
        <dbReference type="PROSITE" id="PS51664"/>
    </source>
</evidence>
<dbReference type="Gene3D" id="3.30.1330.230">
    <property type="match status" value="1"/>
</dbReference>
<dbReference type="InterPro" id="IPR041080">
    <property type="entry name" value="YcaO_C"/>
</dbReference>
<dbReference type="NCBIfam" id="TIGR00702">
    <property type="entry name" value="YcaO-type kinase domain"/>
    <property type="match status" value="1"/>
</dbReference>
<name>A0ABT7SL73_9GAMM</name>
<protein>
    <submittedName>
        <fullName evidence="2">30S ribosomal protein S12 methylthiotransferase accessory factor YcaO</fullName>
    </submittedName>
</protein>
<dbReference type="EMBL" id="JAUCDY010000001">
    <property type="protein sequence ID" value="MDM7856891.1"/>
    <property type="molecule type" value="Genomic_DNA"/>
</dbReference>
<dbReference type="RefSeq" id="WP_289409521.1">
    <property type="nucleotide sequence ID" value="NZ_JAUCDY010000001.1"/>
</dbReference>
<dbReference type="NCBIfam" id="NF040716">
    <property type="entry name" value="YcaO_for_S12"/>
    <property type="match status" value="1"/>
</dbReference>
<evidence type="ECO:0000313" key="2">
    <source>
        <dbReference type="EMBL" id="MDM7856891.1"/>
    </source>
</evidence>
<feature type="domain" description="YcaO" evidence="1">
    <location>
        <begin position="61"/>
        <end position="433"/>
    </location>
</feature>
<gene>
    <name evidence="2" type="primary">ycaO</name>
    <name evidence="2" type="ORF">QEZ41_01150</name>
</gene>
<dbReference type="PANTHER" id="PTHR37809:SF1">
    <property type="entry name" value="RIBOSOMAL PROTEIN S12 METHYLTHIOTRANSFERASE ACCESSORY FACTOR YCAO"/>
    <property type="match status" value="1"/>
</dbReference>
<keyword evidence="2" id="KW-0687">Ribonucleoprotein</keyword>
<keyword evidence="3" id="KW-1185">Reference proteome</keyword>
<dbReference type="PROSITE" id="PS51664">
    <property type="entry name" value="YCAO"/>
    <property type="match status" value="1"/>
</dbReference>
<evidence type="ECO:0000313" key="3">
    <source>
        <dbReference type="Proteomes" id="UP001241056"/>
    </source>
</evidence>